<feature type="region of interest" description="Disordered" evidence="1">
    <location>
        <begin position="96"/>
        <end position="151"/>
    </location>
</feature>
<evidence type="ECO:0000313" key="2">
    <source>
        <dbReference type="EMBL" id="KXH36652.1"/>
    </source>
</evidence>
<evidence type="ECO:0000313" key="3">
    <source>
        <dbReference type="Proteomes" id="UP000070328"/>
    </source>
</evidence>
<gene>
    <name evidence="2" type="ORF">CSIM01_03046</name>
</gene>
<proteinExistence type="predicted"/>
<protein>
    <submittedName>
        <fullName evidence="2">Uncharacterized protein</fullName>
    </submittedName>
</protein>
<dbReference type="EMBL" id="JFBX01000521">
    <property type="protein sequence ID" value="KXH36652.1"/>
    <property type="molecule type" value="Genomic_DNA"/>
</dbReference>
<accession>A0A135SL92</accession>
<reference evidence="2 3" key="1">
    <citation type="submission" date="2014-02" db="EMBL/GenBank/DDBJ databases">
        <title>The genome sequence of Colletotrichum simmondsii CBS122122.</title>
        <authorList>
            <person name="Baroncelli R."/>
            <person name="Thon M.R."/>
        </authorList>
    </citation>
    <scope>NUCLEOTIDE SEQUENCE [LARGE SCALE GENOMIC DNA]</scope>
    <source>
        <strain evidence="2 3">CBS122122</strain>
    </source>
</reference>
<sequence length="328" mass="34751">MLLTQTPIPSPHLNAIPTPRPPTPRMRKTIPRTTPIHAARSRLRATLLTAHVGPAVRRQRQVEAQHAQHHHRLRQDDGLAELLAALDGALVVWSRQRVPPSTTRASQPALRQRVARSGGSNQLGGAGQDTENGQSEEDIEADGGCQNPCQQRKGKGVQLTLLTHIPHILPINMPKPPTPRRTTNPMPITVIPKRPIPLTIPPRTLMPHAETTPLPPPLPAPLPITLVPLAVPSRHAARVRHIPRLDPPAAPLLAGMRQARTVTGARRPRVAARRLLLEPAVVLAAVGRGDAVFVDVGEAAAAGRGAHAVAVTVAGGVVGVACCAGAAG</sequence>
<organism evidence="2 3">
    <name type="scientific">Colletotrichum simmondsii</name>
    <dbReference type="NCBI Taxonomy" id="703756"/>
    <lineage>
        <taxon>Eukaryota</taxon>
        <taxon>Fungi</taxon>
        <taxon>Dikarya</taxon>
        <taxon>Ascomycota</taxon>
        <taxon>Pezizomycotina</taxon>
        <taxon>Sordariomycetes</taxon>
        <taxon>Hypocreomycetidae</taxon>
        <taxon>Glomerellales</taxon>
        <taxon>Glomerellaceae</taxon>
        <taxon>Colletotrichum</taxon>
        <taxon>Colletotrichum acutatum species complex</taxon>
    </lineage>
</organism>
<evidence type="ECO:0000256" key="1">
    <source>
        <dbReference type="SAM" id="MobiDB-lite"/>
    </source>
</evidence>
<dbReference type="Proteomes" id="UP000070328">
    <property type="component" value="Unassembled WGS sequence"/>
</dbReference>
<feature type="region of interest" description="Disordered" evidence="1">
    <location>
        <begin position="1"/>
        <end position="29"/>
    </location>
</feature>
<keyword evidence="3" id="KW-1185">Reference proteome</keyword>
<comment type="caution">
    <text evidence="2">The sequence shown here is derived from an EMBL/GenBank/DDBJ whole genome shotgun (WGS) entry which is preliminary data.</text>
</comment>
<name>A0A135SL92_9PEZI</name>
<dbReference type="AlphaFoldDB" id="A0A135SL92"/>